<feature type="compositionally biased region" description="Polar residues" evidence="2">
    <location>
        <begin position="371"/>
        <end position="389"/>
    </location>
</feature>
<keyword evidence="5" id="KW-1185">Reference proteome</keyword>
<name>A0ABZ2XB17_9HYPO</name>
<organism evidence="4 5">
    <name type="scientific">Fusarium acuminatum</name>
    <dbReference type="NCBI Taxonomy" id="5515"/>
    <lineage>
        <taxon>Eukaryota</taxon>
        <taxon>Fungi</taxon>
        <taxon>Dikarya</taxon>
        <taxon>Ascomycota</taxon>
        <taxon>Pezizomycotina</taxon>
        <taxon>Sordariomycetes</taxon>
        <taxon>Hypocreomycetidae</taxon>
        <taxon>Hypocreales</taxon>
        <taxon>Nectriaceae</taxon>
        <taxon>Fusarium</taxon>
        <taxon>Fusarium tricinctum species complex</taxon>
    </lineage>
</organism>
<reference evidence="4 5" key="1">
    <citation type="submission" date="2024-04" db="EMBL/GenBank/DDBJ databases">
        <title>Complete genome sequence of Fusarium acuminatum.</title>
        <authorList>
            <person name="Lan B."/>
        </authorList>
    </citation>
    <scope>NUCLEOTIDE SEQUENCE [LARGE SCALE GENOMIC DNA]</scope>
    <source>
        <strain evidence="4">1A</strain>
    </source>
</reference>
<sequence>MQDEQRNLFMSSRDRHPPNEAAVFIENHVALSGQQRPVFSERGGGFVSLNEANKQQQERYLTPGAMAPVLIPAYKSFCSTALWNEVDEEKERLFELMQQVQKKLSKEQSSDDMIDLRKCSWREVMGQVQKTAQRWKLRPNKQGRTMVFIDKLGRHSSALESWLGLLPSGDYGSSICGVFKLAIGAAGQYGKVEETIFEALSEIPIIMESAGRYVDMYWKMRDQYLEQRTFELFRAILQMLRYVMQFFAEGKTRKVFEGMMKQEGYKAEINESLEEIRKRAQAVNNEAQQCQARMVFKISDKLDENKEQAHVIFQMLNELLLTHPRLRSDPQEDRIHGSESYLQVTGYDWVNADHLAPSDLGDSPEEHSPLRGTSSPFIQHNSNMNNTTDAKNRRKQLLKCLRYDPEASLQDMSSFIRLGYHLSNREKSRAAAMITSDQFISFMQETRLSTCLLVNGRQDLATSNSQSPLSLVVAELVNKSQEKGSDLGPVFVISYFCAARQPWSSTNASASQNSAAGMIASLIGQLIEQLGDRDIIVDLSFMSSKTWRRVEELEPKTLCRIFRKFIGQIPPGSAILCMIDEVSLYETLMLEHQTSYVMEKLVQLVRQEQDDAQQVFKLLVTCQDRALGISRLFSGCTLELPEEIEMDDTADWAISAM</sequence>
<evidence type="ECO:0000259" key="3">
    <source>
        <dbReference type="Pfam" id="PF24809"/>
    </source>
</evidence>
<evidence type="ECO:0000256" key="1">
    <source>
        <dbReference type="SAM" id="Coils"/>
    </source>
</evidence>
<feature type="coiled-coil region" evidence="1">
    <location>
        <begin position="266"/>
        <end position="293"/>
    </location>
</feature>
<keyword evidence="1" id="KW-0175">Coiled coil</keyword>
<dbReference type="PANTHER" id="PTHR40619">
    <property type="entry name" value="FUNGAL STAND N-TERMINAL GOODBYE DOMAIN-CONTAINING PROTEIN"/>
    <property type="match status" value="1"/>
</dbReference>
<dbReference type="PANTHER" id="PTHR40619:SF3">
    <property type="entry name" value="FUNGAL STAND N-TERMINAL GOODBYE DOMAIN-CONTAINING PROTEIN"/>
    <property type="match status" value="1"/>
</dbReference>
<protein>
    <recommendedName>
        <fullName evidence="3">DUF7708 domain-containing protein</fullName>
    </recommendedName>
</protein>
<feature type="region of interest" description="Disordered" evidence="2">
    <location>
        <begin position="355"/>
        <end position="391"/>
    </location>
</feature>
<accession>A0ABZ2XB17</accession>
<gene>
    <name evidence="4" type="ORF">QYS62_011286</name>
</gene>
<evidence type="ECO:0000313" key="5">
    <source>
        <dbReference type="Proteomes" id="UP001489902"/>
    </source>
</evidence>
<dbReference type="Proteomes" id="UP001489902">
    <property type="component" value="Chromosome 7"/>
</dbReference>
<dbReference type="InterPro" id="IPR056125">
    <property type="entry name" value="DUF7708"/>
</dbReference>
<feature type="domain" description="DUF7708" evidence="3">
    <location>
        <begin position="170"/>
        <end position="290"/>
    </location>
</feature>
<evidence type="ECO:0000313" key="4">
    <source>
        <dbReference type="EMBL" id="WZH50051.1"/>
    </source>
</evidence>
<dbReference type="EMBL" id="CP151266">
    <property type="protein sequence ID" value="WZH50051.1"/>
    <property type="molecule type" value="Genomic_DNA"/>
</dbReference>
<proteinExistence type="predicted"/>
<evidence type="ECO:0000256" key="2">
    <source>
        <dbReference type="SAM" id="MobiDB-lite"/>
    </source>
</evidence>
<dbReference type="Pfam" id="PF24809">
    <property type="entry name" value="DUF7708"/>
    <property type="match status" value="1"/>
</dbReference>